<dbReference type="EMBL" id="RBVX01000010">
    <property type="protein sequence ID" value="RSL33151.1"/>
    <property type="molecule type" value="Genomic_DNA"/>
</dbReference>
<reference evidence="2 3" key="1">
    <citation type="submission" date="2018-10" db="EMBL/GenBank/DDBJ databases">
        <title>Draft genome sequence of Bacillus salarius IM0101, isolated from a hypersaline soil in Inner Mongolia, China.</title>
        <authorList>
            <person name="Yamprayoonswat W."/>
            <person name="Boonvisut S."/>
            <person name="Jumpathong W."/>
            <person name="Sittihan S."/>
            <person name="Ruangsuj P."/>
            <person name="Wanthongcharoen S."/>
            <person name="Thongpramul N."/>
            <person name="Pimmason S."/>
            <person name="Yu B."/>
            <person name="Yasawong M."/>
        </authorList>
    </citation>
    <scope>NUCLEOTIDE SEQUENCE [LARGE SCALE GENOMIC DNA]</scope>
    <source>
        <strain evidence="2 3">IM0101</strain>
    </source>
</reference>
<dbReference type="Proteomes" id="UP000275076">
    <property type="component" value="Unassembled WGS sequence"/>
</dbReference>
<feature type="transmembrane region" description="Helical" evidence="1">
    <location>
        <begin position="144"/>
        <end position="171"/>
    </location>
</feature>
<evidence type="ECO:0000313" key="3">
    <source>
        <dbReference type="Proteomes" id="UP000275076"/>
    </source>
</evidence>
<evidence type="ECO:0000256" key="1">
    <source>
        <dbReference type="SAM" id="Phobius"/>
    </source>
</evidence>
<evidence type="ECO:0008006" key="4">
    <source>
        <dbReference type="Google" id="ProtNLM"/>
    </source>
</evidence>
<feature type="transmembrane region" description="Helical" evidence="1">
    <location>
        <begin position="6"/>
        <end position="25"/>
    </location>
</feature>
<keyword evidence="1" id="KW-0472">Membrane</keyword>
<comment type="caution">
    <text evidence="2">The sequence shown here is derived from an EMBL/GenBank/DDBJ whole genome shotgun (WGS) entry which is preliminary data.</text>
</comment>
<accession>A0A428N421</accession>
<keyword evidence="1" id="KW-1133">Transmembrane helix</keyword>
<feature type="transmembrane region" description="Helical" evidence="1">
    <location>
        <begin position="92"/>
        <end position="115"/>
    </location>
</feature>
<dbReference type="OrthoDB" id="1902994at2"/>
<name>A0A428N421_9BACI</name>
<evidence type="ECO:0000313" key="2">
    <source>
        <dbReference type="EMBL" id="RSL33151.1"/>
    </source>
</evidence>
<sequence>MIINFLGVSLLVNSGMGAGFWAAFFTGLSTQLGLTVGIWYGFFQLVFIFVNGYLLGRRPEFWAVIPLVLEAIILDFWLEVVFKNIHVTTAPLFIQIAVFAAGILCVSLGVAIYIMPGFPTAPIDQLFLSFSERFNWNIRTSQTLIAVVVAGTALLVGGPVGVGTVIVALSLGTFIQFWHEKLTAFCQLHFNKDMVYTSQ</sequence>
<feature type="transmembrane region" description="Helical" evidence="1">
    <location>
        <begin position="32"/>
        <end position="55"/>
    </location>
</feature>
<dbReference type="Pfam" id="PF19700">
    <property type="entry name" value="DUF6198"/>
    <property type="match status" value="1"/>
</dbReference>
<proteinExistence type="predicted"/>
<dbReference type="PANTHER" id="PTHR40078:SF1">
    <property type="entry name" value="INTEGRAL MEMBRANE PROTEIN"/>
    <property type="match status" value="1"/>
</dbReference>
<feature type="transmembrane region" description="Helical" evidence="1">
    <location>
        <begin position="61"/>
        <end position="80"/>
    </location>
</feature>
<gene>
    <name evidence="2" type="ORF">D7Z54_12260</name>
</gene>
<protein>
    <recommendedName>
        <fullName evidence="4">Membrane protein YczE</fullName>
    </recommendedName>
</protein>
<organism evidence="2 3">
    <name type="scientific">Salibacterium salarium</name>
    <dbReference type="NCBI Taxonomy" id="284579"/>
    <lineage>
        <taxon>Bacteria</taxon>
        <taxon>Bacillati</taxon>
        <taxon>Bacillota</taxon>
        <taxon>Bacilli</taxon>
        <taxon>Bacillales</taxon>
        <taxon>Bacillaceae</taxon>
    </lineage>
</organism>
<keyword evidence="1" id="KW-0812">Transmembrane</keyword>
<keyword evidence="3" id="KW-1185">Reference proteome</keyword>
<dbReference type="PANTHER" id="PTHR40078">
    <property type="entry name" value="INTEGRAL MEMBRANE PROTEIN-RELATED"/>
    <property type="match status" value="1"/>
</dbReference>
<dbReference type="AlphaFoldDB" id="A0A428N421"/>
<dbReference type="InterPro" id="IPR038750">
    <property type="entry name" value="YczE/YyaS-like"/>
</dbReference>